<reference evidence="5 6" key="1">
    <citation type="submission" date="2021-03" db="EMBL/GenBank/DDBJ databases">
        <title>Genomic Encyclopedia of Type Strains, Phase IV (KMG-IV): sequencing the most valuable type-strain genomes for metagenomic binning, comparative biology and taxonomic classification.</title>
        <authorList>
            <person name="Goeker M."/>
        </authorList>
    </citation>
    <scope>NUCLEOTIDE SEQUENCE [LARGE SCALE GENOMIC DNA]</scope>
    <source>
        <strain evidence="5 6">DSM 25790</strain>
    </source>
</reference>
<sequence length="142" mass="17043">MQGFFQRYLLLYRPLTSKLNDLLKEYDLSYSLWQIIFYVKKKGPSTLVTISNYYHIEKPSITRSVHRLEKKELMEQIPGKNRREKIIQLTSKGEVVYQSCRERITRLENQVLKDIPEEELLAAFHFIPQIRDNLLQERGKNR</sequence>
<proteinExistence type="predicted"/>
<feature type="domain" description="HTH marR-type" evidence="4">
    <location>
        <begin position="1"/>
        <end position="132"/>
    </location>
</feature>
<evidence type="ECO:0000259" key="4">
    <source>
        <dbReference type="PROSITE" id="PS50995"/>
    </source>
</evidence>
<dbReference type="InterPro" id="IPR036390">
    <property type="entry name" value="WH_DNA-bd_sf"/>
</dbReference>
<comment type="caution">
    <text evidence="5">The sequence shown here is derived from an EMBL/GenBank/DDBJ whole genome shotgun (WGS) entry which is preliminary data.</text>
</comment>
<dbReference type="SMART" id="SM00347">
    <property type="entry name" value="HTH_MARR"/>
    <property type="match status" value="1"/>
</dbReference>
<evidence type="ECO:0000256" key="3">
    <source>
        <dbReference type="ARBA" id="ARBA00023163"/>
    </source>
</evidence>
<dbReference type="SUPFAM" id="SSF46785">
    <property type="entry name" value="Winged helix' DNA-binding domain"/>
    <property type="match status" value="1"/>
</dbReference>
<dbReference type="RefSeq" id="WP_029268833.1">
    <property type="nucleotide sequence ID" value="NZ_JAGIKX010000027.1"/>
</dbReference>
<dbReference type="PANTHER" id="PTHR42756">
    <property type="entry name" value="TRANSCRIPTIONAL REGULATOR, MARR"/>
    <property type="match status" value="1"/>
</dbReference>
<keyword evidence="6" id="KW-1185">Reference proteome</keyword>
<dbReference type="PROSITE" id="PS50995">
    <property type="entry name" value="HTH_MARR_2"/>
    <property type="match status" value="1"/>
</dbReference>
<dbReference type="InterPro" id="IPR000835">
    <property type="entry name" value="HTH_MarR-typ"/>
</dbReference>
<protein>
    <submittedName>
        <fullName evidence="5">DNA-binding MarR family transcriptional regulator</fullName>
    </submittedName>
</protein>
<evidence type="ECO:0000256" key="1">
    <source>
        <dbReference type="ARBA" id="ARBA00023015"/>
    </source>
</evidence>
<dbReference type="PANTHER" id="PTHR42756:SF1">
    <property type="entry name" value="TRANSCRIPTIONAL REPRESSOR OF EMRAB OPERON"/>
    <property type="match status" value="1"/>
</dbReference>
<dbReference type="Proteomes" id="UP001519294">
    <property type="component" value="Unassembled WGS sequence"/>
</dbReference>
<keyword evidence="1" id="KW-0805">Transcription regulation</keyword>
<organism evidence="5 6">
    <name type="scientific">Virgibacillus alimentarius</name>
    <dbReference type="NCBI Taxonomy" id="698769"/>
    <lineage>
        <taxon>Bacteria</taxon>
        <taxon>Bacillati</taxon>
        <taxon>Bacillota</taxon>
        <taxon>Bacilli</taxon>
        <taxon>Bacillales</taxon>
        <taxon>Bacillaceae</taxon>
        <taxon>Virgibacillus</taxon>
    </lineage>
</organism>
<dbReference type="InterPro" id="IPR036388">
    <property type="entry name" value="WH-like_DNA-bd_sf"/>
</dbReference>
<dbReference type="EMBL" id="JAGIKX010000027">
    <property type="protein sequence ID" value="MBP2258506.1"/>
    <property type="molecule type" value="Genomic_DNA"/>
</dbReference>
<name>A0ABS4SAG6_9BACI</name>
<evidence type="ECO:0000313" key="5">
    <source>
        <dbReference type="EMBL" id="MBP2258506.1"/>
    </source>
</evidence>
<dbReference type="Gene3D" id="1.10.10.10">
    <property type="entry name" value="Winged helix-like DNA-binding domain superfamily/Winged helix DNA-binding domain"/>
    <property type="match status" value="1"/>
</dbReference>
<dbReference type="Pfam" id="PF13463">
    <property type="entry name" value="HTH_27"/>
    <property type="match status" value="1"/>
</dbReference>
<keyword evidence="2 5" id="KW-0238">DNA-binding</keyword>
<accession>A0ABS4SAG6</accession>
<keyword evidence="3" id="KW-0804">Transcription</keyword>
<evidence type="ECO:0000313" key="6">
    <source>
        <dbReference type="Proteomes" id="UP001519294"/>
    </source>
</evidence>
<evidence type="ECO:0000256" key="2">
    <source>
        <dbReference type="ARBA" id="ARBA00023125"/>
    </source>
</evidence>
<dbReference type="GO" id="GO:0003677">
    <property type="term" value="F:DNA binding"/>
    <property type="evidence" value="ECO:0007669"/>
    <property type="project" value="UniProtKB-KW"/>
</dbReference>
<gene>
    <name evidence="5" type="ORF">J2Z81_002489</name>
</gene>